<keyword evidence="1" id="KW-0732">Signal</keyword>
<proteinExistence type="predicted"/>
<feature type="signal peptide" evidence="1">
    <location>
        <begin position="1"/>
        <end position="22"/>
    </location>
</feature>
<evidence type="ECO:0000313" key="3">
    <source>
        <dbReference type="Proteomes" id="UP001213000"/>
    </source>
</evidence>
<dbReference type="Pfam" id="PF12296">
    <property type="entry name" value="HsbA"/>
    <property type="match status" value="1"/>
</dbReference>
<dbReference type="Gene3D" id="1.20.1280.140">
    <property type="match status" value="1"/>
</dbReference>
<accession>A0AAD5YUD7</accession>
<reference evidence="2" key="1">
    <citation type="submission" date="2022-07" db="EMBL/GenBank/DDBJ databases">
        <title>Genome Sequence of Leucocoprinus birnbaumii.</title>
        <authorList>
            <person name="Buettner E."/>
        </authorList>
    </citation>
    <scope>NUCLEOTIDE SEQUENCE</scope>
    <source>
        <strain evidence="2">VT141</strain>
    </source>
</reference>
<protein>
    <submittedName>
        <fullName evidence="2">Uncharacterized protein</fullName>
    </submittedName>
</protein>
<dbReference type="EMBL" id="JANIEX010000135">
    <property type="protein sequence ID" value="KAJ3572621.1"/>
    <property type="molecule type" value="Genomic_DNA"/>
</dbReference>
<dbReference type="InterPro" id="IPR021054">
    <property type="entry name" value="Cell_wall_mannoprotein_1"/>
</dbReference>
<evidence type="ECO:0000313" key="2">
    <source>
        <dbReference type="EMBL" id="KAJ3572621.1"/>
    </source>
</evidence>
<feature type="chain" id="PRO_5042157899" evidence="1">
    <location>
        <begin position="23"/>
        <end position="183"/>
    </location>
</feature>
<sequence>MRVNYVCWALSTLLLSLSTTQAATTEDVVASLEKVTTKAAVCQQQVNAINTATSVTTLLLNIDLNGVVSAIEDVQTTLQALSQAVSGPLSSSDYTEILNAIYQMQPVVTSSLQIIIDKKSIVDNLGFGRANAVVVLTLGQLKQVNDGIQEAFLALAPAELILEAQNVVEIANTAYNASLAVYL</sequence>
<comment type="caution">
    <text evidence="2">The sequence shown here is derived from an EMBL/GenBank/DDBJ whole genome shotgun (WGS) entry which is preliminary data.</text>
</comment>
<organism evidence="2 3">
    <name type="scientific">Leucocoprinus birnbaumii</name>
    <dbReference type="NCBI Taxonomy" id="56174"/>
    <lineage>
        <taxon>Eukaryota</taxon>
        <taxon>Fungi</taxon>
        <taxon>Dikarya</taxon>
        <taxon>Basidiomycota</taxon>
        <taxon>Agaricomycotina</taxon>
        <taxon>Agaricomycetes</taxon>
        <taxon>Agaricomycetidae</taxon>
        <taxon>Agaricales</taxon>
        <taxon>Agaricineae</taxon>
        <taxon>Agaricaceae</taxon>
        <taxon>Leucocoprinus</taxon>
    </lineage>
</organism>
<dbReference type="Proteomes" id="UP001213000">
    <property type="component" value="Unassembled WGS sequence"/>
</dbReference>
<evidence type="ECO:0000256" key="1">
    <source>
        <dbReference type="SAM" id="SignalP"/>
    </source>
</evidence>
<gene>
    <name evidence="2" type="ORF">NP233_g2971</name>
</gene>
<dbReference type="AlphaFoldDB" id="A0AAD5YUD7"/>
<name>A0AAD5YUD7_9AGAR</name>
<keyword evidence="3" id="KW-1185">Reference proteome</keyword>